<evidence type="ECO:0000256" key="1">
    <source>
        <dbReference type="ARBA" id="ARBA00009054"/>
    </source>
</evidence>
<organism evidence="5">
    <name type="scientific">uncultured marine phage</name>
    <dbReference type="NCBI Taxonomy" id="707152"/>
    <lineage>
        <taxon>Viruses</taxon>
        <taxon>environmental samples</taxon>
    </lineage>
</organism>
<evidence type="ECO:0000256" key="2">
    <source>
        <dbReference type="ARBA" id="ARBA00023186"/>
    </source>
</evidence>
<dbReference type="GO" id="GO:0000774">
    <property type="term" value="F:adenyl-nucleotide exchange factor activity"/>
    <property type="evidence" value="ECO:0007669"/>
    <property type="project" value="InterPro"/>
</dbReference>
<proteinExistence type="inferred from homology"/>
<dbReference type="GO" id="GO:0051082">
    <property type="term" value="F:unfolded protein binding"/>
    <property type="evidence" value="ECO:0007669"/>
    <property type="project" value="TreeGrafter"/>
</dbReference>
<dbReference type="InterPro" id="IPR000740">
    <property type="entry name" value="GrpE"/>
</dbReference>
<dbReference type="GO" id="GO:0051087">
    <property type="term" value="F:protein-folding chaperone binding"/>
    <property type="evidence" value="ECO:0007669"/>
    <property type="project" value="InterPro"/>
</dbReference>
<keyword evidence="2" id="KW-0143">Chaperone</keyword>
<dbReference type="PANTHER" id="PTHR21237:SF23">
    <property type="entry name" value="GRPE PROTEIN HOMOLOG, MITOCHONDRIAL"/>
    <property type="match status" value="1"/>
</dbReference>
<feature type="compositionally biased region" description="Basic and acidic residues" evidence="4">
    <location>
        <begin position="1"/>
        <end position="18"/>
    </location>
</feature>
<name>A0A8D9CFR8_9VIRU</name>
<dbReference type="InterPro" id="IPR009012">
    <property type="entry name" value="GrpE_head"/>
</dbReference>
<dbReference type="GO" id="GO:0006457">
    <property type="term" value="P:protein folding"/>
    <property type="evidence" value="ECO:0007669"/>
    <property type="project" value="InterPro"/>
</dbReference>
<dbReference type="Gene3D" id="2.30.22.10">
    <property type="entry name" value="Head domain of nucleotide exchange factor GrpE"/>
    <property type="match status" value="1"/>
</dbReference>
<dbReference type="CDD" id="cd00446">
    <property type="entry name" value="GrpE"/>
    <property type="match status" value="1"/>
</dbReference>
<comment type="similarity">
    <text evidence="1">Belongs to the GrpE family.</text>
</comment>
<evidence type="ECO:0000256" key="3">
    <source>
        <dbReference type="SAM" id="Coils"/>
    </source>
</evidence>
<feature type="coiled-coil region" evidence="3">
    <location>
        <begin position="27"/>
        <end position="72"/>
    </location>
</feature>
<dbReference type="EMBL" id="OU342829">
    <property type="protein sequence ID" value="CAG7581356.1"/>
    <property type="molecule type" value="Genomic_DNA"/>
</dbReference>
<dbReference type="InterPro" id="IPR013805">
    <property type="entry name" value="GrpE_CC"/>
</dbReference>
<evidence type="ECO:0000256" key="4">
    <source>
        <dbReference type="SAM" id="MobiDB-lite"/>
    </source>
</evidence>
<dbReference type="GO" id="GO:0042803">
    <property type="term" value="F:protein homodimerization activity"/>
    <property type="evidence" value="ECO:0007669"/>
    <property type="project" value="InterPro"/>
</dbReference>
<keyword evidence="3" id="KW-0175">Coiled coil</keyword>
<gene>
    <name evidence="5" type="primary">grpE</name>
    <name evidence="5" type="ORF">SLAVMIC_00801</name>
</gene>
<evidence type="ECO:0000313" key="5">
    <source>
        <dbReference type="EMBL" id="CAG7581356.1"/>
    </source>
</evidence>
<dbReference type="HAMAP" id="MF_01151">
    <property type="entry name" value="GrpE"/>
    <property type="match status" value="1"/>
</dbReference>
<dbReference type="Pfam" id="PF01025">
    <property type="entry name" value="GrpE"/>
    <property type="match status" value="1"/>
</dbReference>
<dbReference type="Gene3D" id="3.90.20.20">
    <property type="match status" value="1"/>
</dbReference>
<dbReference type="PRINTS" id="PR00773">
    <property type="entry name" value="GRPEPROTEIN"/>
</dbReference>
<dbReference type="SUPFAM" id="SSF58014">
    <property type="entry name" value="Coiled-coil domain of nucleotide exchange factor GrpE"/>
    <property type="match status" value="1"/>
</dbReference>
<dbReference type="PANTHER" id="PTHR21237">
    <property type="entry name" value="GRPE PROTEIN"/>
    <property type="match status" value="1"/>
</dbReference>
<dbReference type="SUPFAM" id="SSF51064">
    <property type="entry name" value="Head domain of nucleotide exchange factor GrpE"/>
    <property type="match status" value="1"/>
</dbReference>
<accession>A0A8D9CFR8</accession>
<protein>
    <submittedName>
        <fullName evidence="5">Protein GrpE</fullName>
    </submittedName>
</protein>
<feature type="region of interest" description="Disordered" evidence="4">
    <location>
        <begin position="1"/>
        <end position="21"/>
    </location>
</feature>
<reference evidence="5" key="1">
    <citation type="submission" date="2021-06" db="EMBL/GenBank/DDBJ databases">
        <authorList>
            <person name="Gannon L."/>
            <person name="Redgwell R T."/>
            <person name="Michniewski S."/>
            <person name="Harrison D C."/>
            <person name="Millard A."/>
        </authorList>
    </citation>
    <scope>NUCLEOTIDE SEQUENCE</scope>
</reference>
<sequence length="180" mass="20675">MKEEKEELKDKDSTKDRSGITYSSDVVEKMVENLNRASEEKKELEDKYVRLYAEFENHKKRFRSQLNDIKIQTKHSTVKELLNVVDDISLSRKSLTEAEDPKDWVDGAVLIFDKIDSYIKSVGLEEVSCEIGTKFDPDRHDCITVIQMGEDKIGTIVDVIKRGYKIDGKIVKYPQVVVGS</sequence>